<keyword evidence="5" id="KW-0677">Repeat</keyword>
<dbReference type="PROSITE" id="PS50082">
    <property type="entry name" value="WD_REPEATS_2"/>
    <property type="match status" value="1"/>
</dbReference>
<evidence type="ECO:0000256" key="1">
    <source>
        <dbReference type="ARBA" id="ARBA00004389"/>
    </source>
</evidence>
<dbReference type="Gene3D" id="2.130.10.10">
    <property type="entry name" value="YVTN repeat-like/Quinoprotein amine dehydrogenase"/>
    <property type="match status" value="1"/>
</dbReference>
<protein>
    <recommendedName>
        <fullName evidence="16">Prolactin regulatory element-binding protein</fullName>
    </recommendedName>
</protein>
<proteinExistence type="predicted"/>
<evidence type="ECO:0008006" key="16">
    <source>
        <dbReference type="Google" id="ProtNLM"/>
    </source>
</evidence>
<dbReference type="PANTHER" id="PTHR23284">
    <property type="entry name" value="PROLACTIN REGULATORY ELEMENT BINDING PROTEIN"/>
    <property type="match status" value="1"/>
</dbReference>
<gene>
    <name evidence="14" type="ORF">PEVE_00006848</name>
</gene>
<keyword evidence="6" id="KW-0256">Endoplasmic reticulum</keyword>
<dbReference type="InterPro" id="IPR045260">
    <property type="entry name" value="Sec12-like"/>
</dbReference>
<dbReference type="SUPFAM" id="SSF50978">
    <property type="entry name" value="WD40 repeat-like"/>
    <property type="match status" value="1"/>
</dbReference>
<dbReference type="EMBL" id="CALNXI010000145">
    <property type="protein sequence ID" value="CAH3020373.1"/>
    <property type="molecule type" value="Genomic_DNA"/>
</dbReference>
<evidence type="ECO:0000256" key="9">
    <source>
        <dbReference type="ARBA" id="ARBA00022989"/>
    </source>
</evidence>
<comment type="subcellular location">
    <subcellularLocation>
        <location evidence="1">Endoplasmic reticulum membrane</location>
        <topology evidence="1">Single-pass membrane protein</topology>
    </subcellularLocation>
</comment>
<keyword evidence="3 11" id="KW-0853">WD repeat</keyword>
<dbReference type="SMART" id="SM00320">
    <property type="entry name" value="WD40"/>
    <property type="match status" value="4"/>
</dbReference>
<dbReference type="InterPro" id="IPR036322">
    <property type="entry name" value="WD40_repeat_dom_sf"/>
</dbReference>
<evidence type="ECO:0000256" key="10">
    <source>
        <dbReference type="ARBA" id="ARBA00023136"/>
    </source>
</evidence>
<dbReference type="PROSITE" id="PS50294">
    <property type="entry name" value="WD_REPEATS_REGION"/>
    <property type="match status" value="1"/>
</dbReference>
<keyword evidence="10 13" id="KW-0472">Membrane</keyword>
<evidence type="ECO:0000256" key="7">
    <source>
        <dbReference type="ARBA" id="ARBA00022892"/>
    </source>
</evidence>
<dbReference type="InterPro" id="IPR015943">
    <property type="entry name" value="WD40/YVTN_repeat-like_dom_sf"/>
</dbReference>
<keyword evidence="4 13" id="KW-0812">Transmembrane</keyword>
<evidence type="ECO:0000256" key="11">
    <source>
        <dbReference type="PROSITE-ProRule" id="PRU00221"/>
    </source>
</evidence>
<feature type="repeat" description="WD" evidence="11">
    <location>
        <begin position="193"/>
        <end position="234"/>
    </location>
</feature>
<evidence type="ECO:0000313" key="14">
    <source>
        <dbReference type="EMBL" id="CAH3020373.1"/>
    </source>
</evidence>
<dbReference type="Proteomes" id="UP001159427">
    <property type="component" value="Unassembled WGS sequence"/>
</dbReference>
<dbReference type="InterPro" id="IPR001680">
    <property type="entry name" value="WD40_rpt"/>
</dbReference>
<name>A0ABN8LSW9_9CNID</name>
<evidence type="ECO:0000256" key="5">
    <source>
        <dbReference type="ARBA" id="ARBA00022737"/>
    </source>
</evidence>
<keyword evidence="2" id="KW-0813">Transport</keyword>
<keyword evidence="15" id="KW-1185">Reference proteome</keyword>
<evidence type="ECO:0000313" key="15">
    <source>
        <dbReference type="Proteomes" id="UP001159427"/>
    </source>
</evidence>
<sequence>MLVKCTIFSRTMPFTTLETTNFPLYAVNVLDREHFLIAGGGGAAKTGVPNALNIYKLGTDGKELKASLVHNFEAGRRAIMNCAIHPTANVLAAGMDNKCQLLEVDVKEEEVQIEKLEGRKAKVMTKKKIKKFKVNELQSKVTVSADDGDEKDEDLGFQKVVRFTADGKHVVTGGSDGHVRVLKYPSLESVHDIKAHSTDVDDLDVHPNSNWFVTCSRDTTAYVWRLEEGRKQFQLYFSANNEPENFFRIRACRFGCDERKNVSLFTINVPAKFNRKTPTPSYLVKWDCSKWLPQMSQSAGFEPLTQMAVSGNGIYVGVGTAEGDISVYISWNLVPLVTLKGVHNIFVTGLSFLPDSPLVANKLRNEFALLSISADNTCKVTTLKKRSEYSIWWILVGFLVLLYLTIMALAYAGFDL</sequence>
<feature type="coiled-coil region" evidence="12">
    <location>
        <begin position="99"/>
        <end position="126"/>
    </location>
</feature>
<evidence type="ECO:0000256" key="6">
    <source>
        <dbReference type="ARBA" id="ARBA00022824"/>
    </source>
</evidence>
<evidence type="ECO:0000256" key="3">
    <source>
        <dbReference type="ARBA" id="ARBA00022574"/>
    </source>
</evidence>
<dbReference type="PANTHER" id="PTHR23284:SF0">
    <property type="entry name" value="PROLACTIN REGULATORY ELEMENT-BINDING PROTEIN"/>
    <property type="match status" value="1"/>
</dbReference>
<dbReference type="Pfam" id="PF00400">
    <property type="entry name" value="WD40"/>
    <property type="match status" value="2"/>
</dbReference>
<evidence type="ECO:0000256" key="4">
    <source>
        <dbReference type="ARBA" id="ARBA00022692"/>
    </source>
</evidence>
<evidence type="ECO:0000256" key="8">
    <source>
        <dbReference type="ARBA" id="ARBA00022927"/>
    </source>
</evidence>
<evidence type="ECO:0000256" key="2">
    <source>
        <dbReference type="ARBA" id="ARBA00022448"/>
    </source>
</evidence>
<keyword evidence="12" id="KW-0175">Coiled coil</keyword>
<keyword evidence="9 13" id="KW-1133">Transmembrane helix</keyword>
<reference evidence="14 15" key="1">
    <citation type="submission" date="2022-05" db="EMBL/GenBank/DDBJ databases">
        <authorList>
            <consortium name="Genoscope - CEA"/>
            <person name="William W."/>
        </authorList>
    </citation>
    <scope>NUCLEOTIDE SEQUENCE [LARGE SCALE GENOMIC DNA]</scope>
</reference>
<evidence type="ECO:0000256" key="13">
    <source>
        <dbReference type="SAM" id="Phobius"/>
    </source>
</evidence>
<accession>A0ABN8LSW9</accession>
<organism evidence="14 15">
    <name type="scientific">Porites evermanni</name>
    <dbReference type="NCBI Taxonomy" id="104178"/>
    <lineage>
        <taxon>Eukaryota</taxon>
        <taxon>Metazoa</taxon>
        <taxon>Cnidaria</taxon>
        <taxon>Anthozoa</taxon>
        <taxon>Hexacorallia</taxon>
        <taxon>Scleractinia</taxon>
        <taxon>Fungiina</taxon>
        <taxon>Poritidae</taxon>
        <taxon>Porites</taxon>
    </lineage>
</organism>
<comment type="caution">
    <text evidence="14">The sequence shown here is derived from an EMBL/GenBank/DDBJ whole genome shotgun (WGS) entry which is preliminary data.</text>
</comment>
<evidence type="ECO:0000256" key="12">
    <source>
        <dbReference type="SAM" id="Coils"/>
    </source>
</evidence>
<keyword evidence="8" id="KW-0653">Protein transport</keyword>
<keyword evidence="7" id="KW-0931">ER-Golgi transport</keyword>
<feature type="transmembrane region" description="Helical" evidence="13">
    <location>
        <begin position="391"/>
        <end position="414"/>
    </location>
</feature>